<organism evidence="2 3">
    <name type="scientific">Elysia crispata</name>
    <name type="common">lettuce slug</name>
    <dbReference type="NCBI Taxonomy" id="231223"/>
    <lineage>
        <taxon>Eukaryota</taxon>
        <taxon>Metazoa</taxon>
        <taxon>Spiralia</taxon>
        <taxon>Lophotrochozoa</taxon>
        <taxon>Mollusca</taxon>
        <taxon>Gastropoda</taxon>
        <taxon>Heterobranchia</taxon>
        <taxon>Euthyneura</taxon>
        <taxon>Panpulmonata</taxon>
        <taxon>Sacoglossa</taxon>
        <taxon>Placobranchoidea</taxon>
        <taxon>Plakobranchidae</taxon>
        <taxon>Elysia</taxon>
    </lineage>
</organism>
<evidence type="ECO:0000313" key="3">
    <source>
        <dbReference type="Proteomes" id="UP001283361"/>
    </source>
</evidence>
<dbReference type="EMBL" id="JAWDGP010000204">
    <property type="protein sequence ID" value="KAK3802958.1"/>
    <property type="molecule type" value="Genomic_DNA"/>
</dbReference>
<evidence type="ECO:0000256" key="1">
    <source>
        <dbReference type="SAM" id="MobiDB-lite"/>
    </source>
</evidence>
<feature type="region of interest" description="Disordered" evidence="1">
    <location>
        <begin position="49"/>
        <end position="93"/>
    </location>
</feature>
<protein>
    <submittedName>
        <fullName evidence="2">Uncharacterized protein</fullName>
    </submittedName>
</protein>
<proteinExistence type="predicted"/>
<dbReference type="Proteomes" id="UP001283361">
    <property type="component" value="Unassembled WGS sequence"/>
</dbReference>
<sequence>MRNSEPEEDVKLQACQSPPAYWLLTWFRLASSRLAESWCLRQPQTCTIPAPVRPRDENLGNPRAEPLSSPPPPPSRSLSRKPGTVEKGKPRHVLSPCKAALSQGRYTWRHNRVLQELAAIISTMKGETTLPKTTALIYTTEGAAKSWHGRPKKRGNQCGTALRTRCNLGTQFGEETEERKFGRQKYSMMDGQGNFSRTDWRLEARKSKWFVFPAPGQNS</sequence>
<gene>
    <name evidence="2" type="ORF">RRG08_051713</name>
</gene>
<comment type="caution">
    <text evidence="2">The sequence shown here is derived from an EMBL/GenBank/DDBJ whole genome shotgun (WGS) entry which is preliminary data.</text>
</comment>
<dbReference type="AlphaFoldDB" id="A0AAE1BAX6"/>
<keyword evidence="3" id="KW-1185">Reference proteome</keyword>
<reference evidence="2" key="1">
    <citation type="journal article" date="2023" name="G3 (Bethesda)">
        <title>A reference genome for the long-term kleptoplast-retaining sea slug Elysia crispata morphotype clarki.</title>
        <authorList>
            <person name="Eastman K.E."/>
            <person name="Pendleton A.L."/>
            <person name="Shaikh M.A."/>
            <person name="Suttiyut T."/>
            <person name="Ogas R."/>
            <person name="Tomko P."/>
            <person name="Gavelis G."/>
            <person name="Widhalm J.R."/>
            <person name="Wisecaver J.H."/>
        </authorList>
    </citation>
    <scope>NUCLEOTIDE SEQUENCE</scope>
    <source>
        <strain evidence="2">ECLA1</strain>
    </source>
</reference>
<accession>A0AAE1BAX6</accession>
<name>A0AAE1BAX6_9GAST</name>
<evidence type="ECO:0000313" key="2">
    <source>
        <dbReference type="EMBL" id="KAK3802958.1"/>
    </source>
</evidence>